<organism evidence="2 3">
    <name type="scientific">Pleodorina starrii</name>
    <dbReference type="NCBI Taxonomy" id="330485"/>
    <lineage>
        <taxon>Eukaryota</taxon>
        <taxon>Viridiplantae</taxon>
        <taxon>Chlorophyta</taxon>
        <taxon>core chlorophytes</taxon>
        <taxon>Chlorophyceae</taxon>
        <taxon>CS clade</taxon>
        <taxon>Chlamydomonadales</taxon>
        <taxon>Volvocaceae</taxon>
        <taxon>Pleodorina</taxon>
    </lineage>
</organism>
<protein>
    <submittedName>
        <fullName evidence="2">Uncharacterized protein</fullName>
    </submittedName>
</protein>
<comment type="caution">
    <text evidence="2">The sequence shown here is derived from an EMBL/GenBank/DDBJ whole genome shotgun (WGS) entry which is preliminary data.</text>
</comment>
<comment type="subcellular location">
    <subcellularLocation>
        <location evidence="1">Cytoplasm</location>
        <location evidence="1">Cytoskeleton</location>
        <location evidence="1">Cilium axoneme</location>
    </subcellularLocation>
</comment>
<dbReference type="InterPro" id="IPR001611">
    <property type="entry name" value="Leu-rich_rpt"/>
</dbReference>
<reference evidence="2 3" key="1">
    <citation type="journal article" date="2023" name="Commun. Biol.">
        <title>Reorganization of the ancestral sex-determining regions during the evolution of trioecy in Pleodorina starrii.</title>
        <authorList>
            <person name="Takahashi K."/>
            <person name="Suzuki S."/>
            <person name="Kawai-Toyooka H."/>
            <person name="Yamamoto K."/>
            <person name="Hamaji T."/>
            <person name="Ootsuki R."/>
            <person name="Yamaguchi H."/>
            <person name="Kawachi M."/>
            <person name="Higashiyama T."/>
            <person name="Nozaki H."/>
        </authorList>
    </citation>
    <scope>NUCLEOTIDE SEQUENCE [LARGE SCALE GENOMIC DNA]</scope>
    <source>
        <strain evidence="2 3">NIES-4479</strain>
    </source>
</reference>
<dbReference type="Gene3D" id="3.80.10.10">
    <property type="entry name" value="Ribonuclease Inhibitor"/>
    <property type="match status" value="2"/>
</dbReference>
<evidence type="ECO:0000313" key="3">
    <source>
        <dbReference type="Proteomes" id="UP001165080"/>
    </source>
</evidence>
<dbReference type="PANTHER" id="PTHR13318">
    <property type="entry name" value="PARTNER OF PAIRED, ISOFORM B-RELATED"/>
    <property type="match status" value="1"/>
</dbReference>
<dbReference type="EMBL" id="BRXU01000027">
    <property type="protein sequence ID" value="GLC59396.1"/>
    <property type="molecule type" value="Genomic_DNA"/>
</dbReference>
<dbReference type="SUPFAM" id="SSF52047">
    <property type="entry name" value="RNI-like"/>
    <property type="match status" value="1"/>
</dbReference>
<accession>A0A9W6BVR9</accession>
<proteinExistence type="predicted"/>
<evidence type="ECO:0000313" key="2">
    <source>
        <dbReference type="EMBL" id="GLC59396.1"/>
    </source>
</evidence>
<dbReference type="Proteomes" id="UP001165080">
    <property type="component" value="Unassembled WGS sequence"/>
</dbReference>
<name>A0A9W6BVR9_9CHLO</name>
<dbReference type="GO" id="GO:0031146">
    <property type="term" value="P:SCF-dependent proteasomal ubiquitin-dependent protein catabolic process"/>
    <property type="evidence" value="ECO:0007669"/>
    <property type="project" value="TreeGrafter"/>
</dbReference>
<sequence length="277" mass="29541">MSLSVTAHQVALAVNLPDLPDALLQRIIGHLLHLNAVRSVCLVACVCTALQRAAHACLAMSRHLRPPAANCKAALVALLPRLQSLTELDLSGSFRDVDDDVLAAVAASSALTSLSLRSCTRITAAGIAALGGGGLRNLQVLSLHSVRHIDDLAALAGLPSLRDLDLSWCLHVRTHALPPLHRLHRLLLRGCELVDDSLCAGFDSDGSGPLPELVDLDLAYTRLGDGGLLALAASCPRLRRLAVAQSEANLWSTGMWTEAGLREFARRRPEVRLELVC</sequence>
<gene>
    <name evidence="2" type="primary">PLEST008214</name>
    <name evidence="2" type="ORF">PLESTB_001481700</name>
</gene>
<dbReference type="GO" id="GO:0005930">
    <property type="term" value="C:axoneme"/>
    <property type="evidence" value="ECO:0007669"/>
    <property type="project" value="UniProtKB-SubCell"/>
</dbReference>
<dbReference type="InterPro" id="IPR032675">
    <property type="entry name" value="LRR_dom_sf"/>
</dbReference>
<dbReference type="AlphaFoldDB" id="A0A9W6BVR9"/>
<keyword evidence="3" id="KW-1185">Reference proteome</keyword>
<dbReference type="GO" id="GO:0019005">
    <property type="term" value="C:SCF ubiquitin ligase complex"/>
    <property type="evidence" value="ECO:0007669"/>
    <property type="project" value="TreeGrafter"/>
</dbReference>
<dbReference type="SMART" id="SM00367">
    <property type="entry name" value="LRR_CC"/>
    <property type="match status" value="4"/>
</dbReference>
<dbReference type="OrthoDB" id="550575at2759"/>
<dbReference type="InterPro" id="IPR006553">
    <property type="entry name" value="Leu-rich_rpt_Cys-con_subtyp"/>
</dbReference>
<evidence type="ECO:0000256" key="1">
    <source>
        <dbReference type="ARBA" id="ARBA00004430"/>
    </source>
</evidence>
<dbReference type="Pfam" id="PF13516">
    <property type="entry name" value="LRR_6"/>
    <property type="match status" value="2"/>
</dbReference>